<keyword evidence="5 6" id="KW-0472">Membrane</keyword>
<evidence type="ECO:0000313" key="8">
    <source>
        <dbReference type="EMBL" id="MCJ2376989.1"/>
    </source>
</evidence>
<dbReference type="GO" id="GO:0009055">
    <property type="term" value="F:electron transfer activity"/>
    <property type="evidence" value="ECO:0007669"/>
    <property type="project" value="InterPro"/>
</dbReference>
<feature type="transmembrane region" description="Helical" evidence="6">
    <location>
        <begin position="155"/>
        <end position="175"/>
    </location>
</feature>
<dbReference type="PANTHER" id="PTHR30485:SF2">
    <property type="entry name" value="BLL0597 PROTEIN"/>
    <property type="match status" value="1"/>
</dbReference>
<keyword evidence="3 6" id="KW-0812">Transmembrane</keyword>
<dbReference type="PANTHER" id="PTHR30485">
    <property type="entry name" value="NI/FE-HYDROGENASE 1 B-TYPE CYTOCHROME SUBUNIT"/>
    <property type="match status" value="1"/>
</dbReference>
<dbReference type="SUPFAM" id="SSF81342">
    <property type="entry name" value="Transmembrane di-heme cytochromes"/>
    <property type="match status" value="1"/>
</dbReference>
<evidence type="ECO:0000256" key="1">
    <source>
        <dbReference type="ARBA" id="ARBA00004651"/>
    </source>
</evidence>
<feature type="transmembrane region" description="Helical" evidence="6">
    <location>
        <begin position="18"/>
        <end position="37"/>
    </location>
</feature>
<gene>
    <name evidence="8" type="ORF">LNL84_09090</name>
</gene>
<proteinExistence type="predicted"/>
<dbReference type="GO" id="GO:0020037">
    <property type="term" value="F:heme binding"/>
    <property type="evidence" value="ECO:0007669"/>
    <property type="project" value="TreeGrafter"/>
</dbReference>
<dbReference type="InterPro" id="IPR016174">
    <property type="entry name" value="Di-haem_cyt_TM"/>
</dbReference>
<evidence type="ECO:0000256" key="4">
    <source>
        <dbReference type="ARBA" id="ARBA00022989"/>
    </source>
</evidence>
<evidence type="ECO:0000313" key="9">
    <source>
        <dbReference type="Proteomes" id="UP001139488"/>
    </source>
</evidence>
<reference evidence="8" key="1">
    <citation type="submission" date="2021-11" db="EMBL/GenBank/DDBJ databases">
        <title>Vibrio ZSDE26 sp. nov. and Vibrio ZSDZ34 sp. nov., isolated from coastal seawater in Qingdao.</title>
        <authorList>
            <person name="Zhang P."/>
        </authorList>
    </citation>
    <scope>NUCLEOTIDE SEQUENCE</scope>
    <source>
        <strain evidence="8">ZSDZ34</strain>
    </source>
</reference>
<comment type="caution">
    <text evidence="8">The sequence shown here is derived from an EMBL/GenBank/DDBJ whole genome shotgun (WGS) entry which is preliminary data.</text>
</comment>
<dbReference type="GO" id="GO:0005886">
    <property type="term" value="C:plasma membrane"/>
    <property type="evidence" value="ECO:0007669"/>
    <property type="project" value="UniProtKB-SubCell"/>
</dbReference>
<evidence type="ECO:0000256" key="5">
    <source>
        <dbReference type="ARBA" id="ARBA00023136"/>
    </source>
</evidence>
<sequence>MENNPHSLTKVWDVPTRIFHWALVCLFLFLIVSGEIGNDWMRLHMLAGYLLSGLILFRFIWGVVGSYHARFINFVRSPGKALHYLQKVVKGQENHYAGHNPAGAIMVIAMIVGLGIQALTGLVTTDDILWNGPLYHLVSADLREFGGTIHRLLEFGLKIIVALHVIAVLIHKFVLKEPLIAAMVHGRKPLPLIEKIVIEVRISLLIFAVVVSAGWVTWLWSLPI</sequence>
<dbReference type="InterPro" id="IPR051542">
    <property type="entry name" value="Hydrogenase_cytochrome"/>
</dbReference>
<keyword evidence="4 6" id="KW-1133">Transmembrane helix</keyword>
<dbReference type="GO" id="GO:0022904">
    <property type="term" value="P:respiratory electron transport chain"/>
    <property type="evidence" value="ECO:0007669"/>
    <property type="project" value="InterPro"/>
</dbReference>
<evidence type="ECO:0000256" key="2">
    <source>
        <dbReference type="ARBA" id="ARBA00022475"/>
    </source>
</evidence>
<dbReference type="EMBL" id="JAJNNZ010000005">
    <property type="protein sequence ID" value="MCJ2376989.1"/>
    <property type="molecule type" value="Genomic_DNA"/>
</dbReference>
<comment type="subcellular location">
    <subcellularLocation>
        <location evidence="1">Cell membrane</location>
        <topology evidence="1">Multi-pass membrane protein</topology>
    </subcellularLocation>
</comment>
<feature type="transmembrane region" description="Helical" evidence="6">
    <location>
        <begin position="49"/>
        <end position="69"/>
    </location>
</feature>
<accession>A0A9X2AVL0</accession>
<feature type="transmembrane region" description="Helical" evidence="6">
    <location>
        <begin position="196"/>
        <end position="220"/>
    </location>
</feature>
<dbReference type="Gene3D" id="1.20.950.20">
    <property type="entry name" value="Transmembrane di-heme cytochromes, Chain C"/>
    <property type="match status" value="1"/>
</dbReference>
<name>A0A9X2AVL0_9VIBR</name>
<feature type="domain" description="Cytochrome b561 bacterial/Ni-hydrogenase" evidence="7">
    <location>
        <begin position="11"/>
        <end position="186"/>
    </location>
</feature>
<protein>
    <submittedName>
        <fullName evidence="8">Cytochrome b/b6 domain-containing protein</fullName>
    </submittedName>
</protein>
<evidence type="ECO:0000256" key="6">
    <source>
        <dbReference type="SAM" id="Phobius"/>
    </source>
</evidence>
<dbReference type="Pfam" id="PF01292">
    <property type="entry name" value="Ni_hydr_CYTB"/>
    <property type="match status" value="1"/>
</dbReference>
<dbReference type="AlphaFoldDB" id="A0A9X2AVL0"/>
<dbReference type="Proteomes" id="UP001139488">
    <property type="component" value="Unassembled WGS sequence"/>
</dbReference>
<organism evidence="8 9">
    <name type="scientific">Vibrio gelatinilyticus</name>
    <dbReference type="NCBI Taxonomy" id="2893468"/>
    <lineage>
        <taxon>Bacteria</taxon>
        <taxon>Pseudomonadati</taxon>
        <taxon>Pseudomonadota</taxon>
        <taxon>Gammaproteobacteria</taxon>
        <taxon>Vibrionales</taxon>
        <taxon>Vibrionaceae</taxon>
        <taxon>Vibrio</taxon>
    </lineage>
</organism>
<keyword evidence="2" id="KW-1003">Cell membrane</keyword>
<evidence type="ECO:0000259" key="7">
    <source>
        <dbReference type="Pfam" id="PF01292"/>
    </source>
</evidence>
<dbReference type="InterPro" id="IPR011577">
    <property type="entry name" value="Cyt_b561_bac/Ni-Hgenase"/>
</dbReference>
<evidence type="ECO:0000256" key="3">
    <source>
        <dbReference type="ARBA" id="ARBA00022692"/>
    </source>
</evidence>
<keyword evidence="9" id="KW-1185">Reference proteome</keyword>
<dbReference type="RefSeq" id="WP_244356907.1">
    <property type="nucleotide sequence ID" value="NZ_JAJNNZ010000005.1"/>
</dbReference>